<comment type="caution">
    <text evidence="5">The sequence shown here is derived from an EMBL/GenBank/DDBJ whole genome shotgun (WGS) entry which is preliminary data.</text>
</comment>
<evidence type="ECO:0000256" key="3">
    <source>
        <dbReference type="ARBA" id="ARBA00023163"/>
    </source>
</evidence>
<evidence type="ECO:0000256" key="1">
    <source>
        <dbReference type="ARBA" id="ARBA00023015"/>
    </source>
</evidence>
<sequence length="356" mass="38340">MRKPTLQDVAKAAGVSYATADRVLNARGGVAQKSVLRVQDAIKNLGYERDLHAANLSRGRHFQFHFILPKGDHGFFRLLREAVEAELVPQRADRVIISVTEVPALDPDAQAEALENTPPECDCVALVATEAPRLSAVIDALSARGIAVVTLVGDAAPNVRVAYVGINNVMAGRTAGRLLRMAHTARPGCVLPIIGALSARDHRERLAGLGAVLAEQGQKITTLPAISVHDRPDLMRTGLAQALADHPEITGIYSIGADNRGLLDVLENLPAPRPFVVTHELTLSTRNGLERGLIDAVIDQKPAQEVALAIDVMKSIAAGRDWRDPARDITPTIFLRDNLPQHEGQKDGRHMIADAI</sequence>
<keyword evidence="1" id="KW-0805">Transcription regulation</keyword>
<dbReference type="GO" id="GO:0000976">
    <property type="term" value="F:transcription cis-regulatory region binding"/>
    <property type="evidence" value="ECO:0007669"/>
    <property type="project" value="TreeGrafter"/>
</dbReference>
<dbReference type="SUPFAM" id="SSF53822">
    <property type="entry name" value="Periplasmic binding protein-like I"/>
    <property type="match status" value="1"/>
</dbReference>
<dbReference type="SMART" id="SM00354">
    <property type="entry name" value="HTH_LACI"/>
    <property type="match status" value="1"/>
</dbReference>
<dbReference type="InterPro" id="IPR025997">
    <property type="entry name" value="SBP_2_dom"/>
</dbReference>
<dbReference type="RefSeq" id="WP_211840983.1">
    <property type="nucleotide sequence ID" value="NZ_VFPT01000001.1"/>
</dbReference>
<gene>
    <name evidence="5" type="ORF">BD293_0580</name>
</gene>
<evidence type="ECO:0000313" key="6">
    <source>
        <dbReference type="Proteomes" id="UP000320582"/>
    </source>
</evidence>
<reference evidence="5 6" key="1">
    <citation type="submission" date="2019-06" db="EMBL/GenBank/DDBJ databases">
        <title>Genomic Encyclopedia of Archaeal and Bacterial Type Strains, Phase II (KMG-II): from individual species to whole genera.</title>
        <authorList>
            <person name="Goeker M."/>
        </authorList>
    </citation>
    <scope>NUCLEOTIDE SEQUENCE [LARGE SCALE GENOMIC DNA]</scope>
    <source>
        <strain evidence="5 6">DSM 18423</strain>
    </source>
</reference>
<dbReference type="InterPro" id="IPR010982">
    <property type="entry name" value="Lambda_DNA-bd_dom_sf"/>
</dbReference>
<proteinExistence type="predicted"/>
<dbReference type="Gene3D" id="3.40.50.2300">
    <property type="match status" value="2"/>
</dbReference>
<keyword evidence="6" id="KW-1185">Reference proteome</keyword>
<dbReference type="SUPFAM" id="SSF47413">
    <property type="entry name" value="lambda repressor-like DNA-binding domains"/>
    <property type="match status" value="1"/>
</dbReference>
<dbReference type="PANTHER" id="PTHR30146">
    <property type="entry name" value="LACI-RELATED TRANSCRIPTIONAL REPRESSOR"/>
    <property type="match status" value="1"/>
</dbReference>
<keyword evidence="2" id="KW-0238">DNA-binding</keyword>
<keyword evidence="3" id="KW-0804">Transcription</keyword>
<evidence type="ECO:0000313" key="5">
    <source>
        <dbReference type="EMBL" id="TQM91994.1"/>
    </source>
</evidence>
<dbReference type="PROSITE" id="PS50932">
    <property type="entry name" value="HTH_LACI_2"/>
    <property type="match status" value="1"/>
</dbReference>
<dbReference type="AlphaFoldDB" id="A0A543KAB3"/>
<protein>
    <submittedName>
        <fullName evidence="5">LacI family transcriptional regulator</fullName>
    </submittedName>
</protein>
<dbReference type="EMBL" id="VFPT01000001">
    <property type="protein sequence ID" value="TQM91994.1"/>
    <property type="molecule type" value="Genomic_DNA"/>
</dbReference>
<dbReference type="Pfam" id="PF00356">
    <property type="entry name" value="LacI"/>
    <property type="match status" value="1"/>
</dbReference>
<dbReference type="PROSITE" id="PS00356">
    <property type="entry name" value="HTH_LACI_1"/>
    <property type="match status" value="1"/>
</dbReference>
<dbReference type="Proteomes" id="UP000320582">
    <property type="component" value="Unassembled WGS sequence"/>
</dbReference>
<dbReference type="GO" id="GO:0003700">
    <property type="term" value="F:DNA-binding transcription factor activity"/>
    <property type="evidence" value="ECO:0007669"/>
    <property type="project" value="TreeGrafter"/>
</dbReference>
<evidence type="ECO:0000256" key="2">
    <source>
        <dbReference type="ARBA" id="ARBA00023125"/>
    </source>
</evidence>
<dbReference type="InterPro" id="IPR000843">
    <property type="entry name" value="HTH_LacI"/>
</dbReference>
<dbReference type="InterPro" id="IPR028082">
    <property type="entry name" value="Peripla_BP_I"/>
</dbReference>
<accession>A0A543KAB3</accession>
<dbReference type="CDD" id="cd01392">
    <property type="entry name" value="HTH_LacI"/>
    <property type="match status" value="1"/>
</dbReference>
<organism evidence="5 6">
    <name type="scientific">Roseinatronobacter monicus</name>
    <dbReference type="NCBI Taxonomy" id="393481"/>
    <lineage>
        <taxon>Bacteria</taxon>
        <taxon>Pseudomonadati</taxon>
        <taxon>Pseudomonadota</taxon>
        <taxon>Alphaproteobacteria</taxon>
        <taxon>Rhodobacterales</taxon>
        <taxon>Paracoccaceae</taxon>
        <taxon>Roseinatronobacter</taxon>
    </lineage>
</organism>
<name>A0A543KAB3_9RHOB</name>
<evidence type="ECO:0000259" key="4">
    <source>
        <dbReference type="PROSITE" id="PS50932"/>
    </source>
</evidence>
<dbReference type="PANTHER" id="PTHR30146:SF152">
    <property type="entry name" value="TRANSCRIPTIONAL REGULATORY PROTEIN"/>
    <property type="match status" value="1"/>
</dbReference>
<dbReference type="Gene3D" id="1.10.260.40">
    <property type="entry name" value="lambda repressor-like DNA-binding domains"/>
    <property type="match status" value="1"/>
</dbReference>
<dbReference type="CDD" id="cd06307">
    <property type="entry name" value="PBP1_sugar_binding"/>
    <property type="match status" value="1"/>
</dbReference>
<feature type="domain" description="HTH lacI-type" evidence="4">
    <location>
        <begin position="4"/>
        <end position="58"/>
    </location>
</feature>
<dbReference type="Pfam" id="PF13407">
    <property type="entry name" value="Peripla_BP_4"/>
    <property type="match status" value="1"/>
</dbReference>